<dbReference type="EMBL" id="BBLT01000014">
    <property type="protein sequence ID" value="GAL87538.1"/>
    <property type="molecule type" value="Genomic_DNA"/>
</dbReference>
<keyword evidence="2" id="KW-1185">Reference proteome</keyword>
<evidence type="ECO:0000313" key="1">
    <source>
        <dbReference type="EMBL" id="GAL87538.1"/>
    </source>
</evidence>
<name>A0A098LN29_9BACT</name>
<sequence length="216" mass="24545">MKQIIYILTLAFGLYGCNNKTTEKATDQNLGDTLQTISADKPNLEIYIKDKSQYDQTFINGLADYNEPIKLIDNYIITGKDTTYFPEDLNLNKETTFKATKDINKYVLTVTRNNLTNLTYTFKLIDKDNKTVDTKSGKAILGSMFFLASEVDEDSETGDGYGSCEYWDKSNDCWFAIRIGIGKDDNGKLRAMLKYGCDDKNKQTLNLDECPTLRTE</sequence>
<gene>
    <name evidence="1" type="ORF">MYP_4768</name>
</gene>
<dbReference type="AlphaFoldDB" id="A0A098LN29"/>
<dbReference type="PROSITE" id="PS51257">
    <property type="entry name" value="PROKAR_LIPOPROTEIN"/>
    <property type="match status" value="1"/>
</dbReference>
<comment type="caution">
    <text evidence="1">The sequence shown here is derived from an EMBL/GenBank/DDBJ whole genome shotgun (WGS) entry which is preliminary data.</text>
</comment>
<dbReference type="eggNOG" id="ENOG502ZDQQ">
    <property type="taxonomic scope" value="Bacteria"/>
</dbReference>
<evidence type="ECO:0000313" key="2">
    <source>
        <dbReference type="Proteomes" id="UP000030185"/>
    </source>
</evidence>
<organism evidence="1 2">
    <name type="scientific">Sporocytophaga myxococcoides</name>
    <dbReference type="NCBI Taxonomy" id="153721"/>
    <lineage>
        <taxon>Bacteria</taxon>
        <taxon>Pseudomonadati</taxon>
        <taxon>Bacteroidota</taxon>
        <taxon>Cytophagia</taxon>
        <taxon>Cytophagales</taxon>
        <taxon>Cytophagaceae</taxon>
        <taxon>Sporocytophaga</taxon>
    </lineage>
</organism>
<proteinExistence type="predicted"/>
<protein>
    <recommendedName>
        <fullName evidence="3">Lipoprotein</fullName>
    </recommendedName>
</protein>
<accession>A0A098LN29</accession>
<dbReference type="Proteomes" id="UP000030185">
    <property type="component" value="Unassembled WGS sequence"/>
</dbReference>
<dbReference type="OrthoDB" id="1113652at2"/>
<evidence type="ECO:0008006" key="3">
    <source>
        <dbReference type="Google" id="ProtNLM"/>
    </source>
</evidence>
<dbReference type="RefSeq" id="WP_045469191.1">
    <property type="nucleotide sequence ID" value="NZ_BBLT01000014.1"/>
</dbReference>
<reference evidence="1 2" key="1">
    <citation type="submission" date="2014-09" db="EMBL/GenBank/DDBJ databases">
        <title>Sporocytophaga myxococcoides PG-01 genome sequencing.</title>
        <authorList>
            <person name="Liu L."/>
            <person name="Gao P.J."/>
            <person name="Chen G.J."/>
            <person name="Wang L.S."/>
        </authorList>
    </citation>
    <scope>NUCLEOTIDE SEQUENCE [LARGE SCALE GENOMIC DNA]</scope>
    <source>
        <strain evidence="1 2">PG-01</strain>
    </source>
</reference>